<evidence type="ECO:0000313" key="7">
    <source>
        <dbReference type="EMBL" id="SHF32478.1"/>
    </source>
</evidence>
<evidence type="ECO:0000259" key="5">
    <source>
        <dbReference type="PROSITE" id="PS51898"/>
    </source>
</evidence>
<dbReference type="EMBL" id="LAJF01000112">
    <property type="protein sequence ID" value="KKB79419.1"/>
    <property type="molecule type" value="Genomic_DNA"/>
</dbReference>
<dbReference type="SUPFAM" id="SSF56349">
    <property type="entry name" value="DNA breaking-rejoining enzymes"/>
    <property type="match status" value="1"/>
</dbReference>
<dbReference type="PATRIC" id="fig|1121477.3.peg.318"/>
<dbReference type="InterPro" id="IPR010998">
    <property type="entry name" value="Integrase_recombinase_N"/>
</dbReference>
<evidence type="ECO:0000313" key="6">
    <source>
        <dbReference type="EMBL" id="KKB79419.1"/>
    </source>
</evidence>
<dbReference type="PANTHER" id="PTHR30349:SF41">
    <property type="entry name" value="INTEGRASE_RECOMBINASE PROTEIN MJ0367-RELATED"/>
    <property type="match status" value="1"/>
</dbReference>
<dbReference type="InterPro" id="IPR011010">
    <property type="entry name" value="DNA_brk_join_enz"/>
</dbReference>
<feature type="domain" description="Tyr recombinase" evidence="5">
    <location>
        <begin position="178"/>
        <end position="361"/>
    </location>
</feature>
<dbReference type="InterPro" id="IPR013762">
    <property type="entry name" value="Integrase-like_cat_sf"/>
</dbReference>
<sequence length="385" mass="43561">MPTVKLEGEHYIYERISADGRLTSYQVKIRKKGFPQHNASFDDLEDARQFVRTVLSDQNLGHKVDRLISRRTSVGDVIDDAIAALKTGKRKVKGAQSELYRLGAFRRRNPLLCSTALSDATQDMFEDWIADRLEEVKPNSVGRDIRLLKPIFAAAAWKYELRHSPLERIKAPSSIDERIRRILEDEEALLFAELVMAENPIVALAAEFALETGCRRSEMLRIEWEGYERNKGTVWLADAKNGRGRYLLLTEKAVRIIDALPGRELGGKIFKVTGNLLKKAFELARKRAAKRARSMGRLDLVAVGTLRWHDFRHEAISRCFDAGWTSEQVMDFSGHVDVKSLLRYRHPKVDDSVARLRAMKRGGSRLLPLPGVVQAKAIEAGKSAS</sequence>
<keyword evidence="4" id="KW-0233">DNA recombination</keyword>
<evidence type="ECO:0000256" key="1">
    <source>
        <dbReference type="ARBA" id="ARBA00008857"/>
    </source>
</evidence>
<evidence type="ECO:0000256" key="4">
    <source>
        <dbReference type="ARBA" id="ARBA00023172"/>
    </source>
</evidence>
<dbReference type="PANTHER" id="PTHR30349">
    <property type="entry name" value="PHAGE INTEGRASE-RELATED"/>
    <property type="match status" value="1"/>
</dbReference>
<dbReference type="STRING" id="1121477.SAMN02745223_02355"/>
<evidence type="ECO:0000256" key="3">
    <source>
        <dbReference type="ARBA" id="ARBA00023125"/>
    </source>
</evidence>
<dbReference type="Proteomes" id="UP000033608">
    <property type="component" value="Unassembled WGS sequence"/>
</dbReference>
<dbReference type="Pfam" id="PF00589">
    <property type="entry name" value="Phage_integrase"/>
    <property type="match status" value="1"/>
</dbReference>
<reference evidence="7 9" key="2">
    <citation type="submission" date="2016-11" db="EMBL/GenBank/DDBJ databases">
        <authorList>
            <person name="Jaros S."/>
            <person name="Januszkiewicz K."/>
            <person name="Wedrychowicz H."/>
        </authorList>
    </citation>
    <scope>NUCLEOTIDE SEQUENCE [LARGE SCALE GENOMIC DNA]</scope>
    <source>
        <strain evidence="7 9">DSM 17137</strain>
    </source>
</reference>
<dbReference type="Gene3D" id="1.10.443.10">
    <property type="entry name" value="Intergrase catalytic core"/>
    <property type="match status" value="1"/>
</dbReference>
<protein>
    <submittedName>
        <fullName evidence="7">Integrase</fullName>
    </submittedName>
</protein>
<dbReference type="GO" id="GO:0006310">
    <property type="term" value="P:DNA recombination"/>
    <property type="evidence" value="ECO:0007669"/>
    <property type="project" value="UniProtKB-KW"/>
</dbReference>
<dbReference type="GO" id="GO:0015074">
    <property type="term" value="P:DNA integration"/>
    <property type="evidence" value="ECO:0007669"/>
    <property type="project" value="UniProtKB-KW"/>
</dbReference>
<accession>A0A0F5LB39</accession>
<evidence type="ECO:0000256" key="2">
    <source>
        <dbReference type="ARBA" id="ARBA00022908"/>
    </source>
</evidence>
<dbReference type="GO" id="GO:0003677">
    <property type="term" value="F:DNA binding"/>
    <property type="evidence" value="ECO:0007669"/>
    <property type="project" value="UniProtKB-KW"/>
</dbReference>
<dbReference type="InterPro" id="IPR050090">
    <property type="entry name" value="Tyrosine_recombinase_XerCD"/>
</dbReference>
<dbReference type="Gene3D" id="1.10.150.130">
    <property type="match status" value="1"/>
</dbReference>
<keyword evidence="2" id="KW-0229">DNA integration</keyword>
<dbReference type="AlphaFoldDB" id="A0A0F5LB39"/>
<evidence type="ECO:0000313" key="8">
    <source>
        <dbReference type="Proteomes" id="UP000033608"/>
    </source>
</evidence>
<comment type="similarity">
    <text evidence="1">Belongs to the 'phage' integrase family.</text>
</comment>
<dbReference type="RefSeq" id="WP_046136623.1">
    <property type="nucleotide sequence ID" value="NZ_FQVC01000006.1"/>
</dbReference>
<dbReference type="PROSITE" id="PS51898">
    <property type="entry name" value="TYR_RECOMBINASE"/>
    <property type="match status" value="1"/>
</dbReference>
<dbReference type="Proteomes" id="UP000184533">
    <property type="component" value="Unassembled WGS sequence"/>
</dbReference>
<dbReference type="EMBL" id="FQVC01000006">
    <property type="protein sequence ID" value="SHF32478.1"/>
    <property type="molecule type" value="Genomic_DNA"/>
</dbReference>
<dbReference type="OrthoDB" id="6388170at2"/>
<dbReference type="InterPro" id="IPR002104">
    <property type="entry name" value="Integrase_catalytic"/>
</dbReference>
<reference evidence="6 8" key="1">
    <citation type="submission" date="2015-03" db="EMBL/GenBank/DDBJ databases">
        <authorList>
            <person name="Hassan Y.I."/>
            <person name="Lepp D."/>
            <person name="Zhou T."/>
        </authorList>
    </citation>
    <scope>NUCLEOTIDE SEQUENCE [LARGE SCALE GENOMIC DNA]</scope>
    <source>
        <strain evidence="6 8">DSM 17137</strain>
    </source>
</reference>
<organism evidence="6 8">
    <name type="scientific">Devosia limi DSM 17137</name>
    <dbReference type="NCBI Taxonomy" id="1121477"/>
    <lineage>
        <taxon>Bacteria</taxon>
        <taxon>Pseudomonadati</taxon>
        <taxon>Pseudomonadota</taxon>
        <taxon>Alphaproteobacteria</taxon>
        <taxon>Hyphomicrobiales</taxon>
        <taxon>Devosiaceae</taxon>
        <taxon>Devosia</taxon>
    </lineage>
</organism>
<keyword evidence="3" id="KW-0238">DNA-binding</keyword>
<keyword evidence="8" id="KW-1185">Reference proteome</keyword>
<name>A0A0F5LB39_9HYPH</name>
<evidence type="ECO:0000313" key="9">
    <source>
        <dbReference type="Proteomes" id="UP000184533"/>
    </source>
</evidence>
<gene>
    <name evidence="7" type="ORF">SAMN02745223_02355</name>
    <name evidence="6" type="ORF">VW29_17830</name>
</gene>
<proteinExistence type="inferred from homology"/>